<dbReference type="Gene3D" id="3.90.660.10">
    <property type="match status" value="1"/>
</dbReference>
<name>A0A498C259_9GAMM</name>
<dbReference type="Pfam" id="PF13450">
    <property type="entry name" value="NAD_binding_8"/>
    <property type="match status" value="1"/>
</dbReference>
<dbReference type="GO" id="GO:0016491">
    <property type="term" value="F:oxidoreductase activity"/>
    <property type="evidence" value="ECO:0007669"/>
    <property type="project" value="InterPro"/>
</dbReference>
<dbReference type="PANTHER" id="PTHR16128:SF5">
    <property type="entry name" value="FAD_NAD(P)-BINDING OXIDOREDUCTASE FAMILY PROTEIN"/>
    <property type="match status" value="1"/>
</dbReference>
<dbReference type="AlphaFoldDB" id="A0A498C259"/>
<sequence>MQEDILVIGAGIAGLACAQALKAGGMNPLVVDKARGPGGRMTTRRRDGWQADLGAQYFTAREPAFRAQVAAWAHAGHCDRWPDQPVYLEGRRGTPVADGQERWVGRPRMSAITRALSAELPLRTERRVTGLVPTDRGWVAEFADGDRSGDMPRVVVAVPAPQAAALLPEGANTLHAALEPVRMTPCWTVIAHFPQPLALGYHAAFVRDDGPLRWIARDSDKPGRPPGETWVLHAWADWSQDHLELPGERVAWTLLDAFAQVTGAAHRPAGYQAHRWRYAASARPLDAGYLLDREAGLGLCGDWCAGDRVEGAWLSGHRLGQAITG</sequence>
<dbReference type="Gene3D" id="3.50.50.60">
    <property type="entry name" value="FAD/NAD(P)-binding domain"/>
    <property type="match status" value="1"/>
</dbReference>
<organism evidence="2 3">
    <name type="scientific">Alkalispirillum mobile</name>
    <dbReference type="NCBI Taxonomy" id="85925"/>
    <lineage>
        <taxon>Bacteria</taxon>
        <taxon>Pseudomonadati</taxon>
        <taxon>Pseudomonadota</taxon>
        <taxon>Gammaproteobacteria</taxon>
        <taxon>Chromatiales</taxon>
        <taxon>Ectothiorhodospiraceae</taxon>
        <taxon>Alkalispirillum</taxon>
    </lineage>
</organism>
<dbReference type="EMBL" id="RCDA01000005">
    <property type="protein sequence ID" value="RLK46848.1"/>
    <property type="molecule type" value="Genomic_DNA"/>
</dbReference>
<dbReference type="Pfam" id="PF01593">
    <property type="entry name" value="Amino_oxidase"/>
    <property type="match status" value="1"/>
</dbReference>
<keyword evidence="3" id="KW-1185">Reference proteome</keyword>
<evidence type="ECO:0000259" key="1">
    <source>
        <dbReference type="Pfam" id="PF01593"/>
    </source>
</evidence>
<gene>
    <name evidence="2" type="ORF">DFR31_2555</name>
</gene>
<protein>
    <recommendedName>
        <fullName evidence="1">Amine oxidase domain-containing protein</fullName>
    </recommendedName>
</protein>
<evidence type="ECO:0000313" key="3">
    <source>
        <dbReference type="Proteomes" id="UP000275461"/>
    </source>
</evidence>
<feature type="domain" description="Amine oxidase" evidence="1">
    <location>
        <begin position="103"/>
        <end position="321"/>
    </location>
</feature>
<dbReference type="InterPro" id="IPR036188">
    <property type="entry name" value="FAD/NAD-bd_sf"/>
</dbReference>
<evidence type="ECO:0000313" key="2">
    <source>
        <dbReference type="EMBL" id="RLK46848.1"/>
    </source>
</evidence>
<dbReference type="PANTHER" id="PTHR16128">
    <property type="entry name" value="FAD/NAD(P)-BINDING OXIDOREDUCTASE FAMILY PROTEIN"/>
    <property type="match status" value="1"/>
</dbReference>
<dbReference type="SUPFAM" id="SSF51905">
    <property type="entry name" value="FAD/NAD(P)-binding domain"/>
    <property type="match status" value="1"/>
</dbReference>
<dbReference type="Proteomes" id="UP000275461">
    <property type="component" value="Unassembled WGS sequence"/>
</dbReference>
<accession>A0A498C259</accession>
<dbReference type="InterPro" id="IPR002937">
    <property type="entry name" value="Amino_oxidase"/>
</dbReference>
<comment type="caution">
    <text evidence="2">The sequence shown here is derived from an EMBL/GenBank/DDBJ whole genome shotgun (WGS) entry which is preliminary data.</text>
</comment>
<reference evidence="2 3" key="1">
    <citation type="submission" date="2018-10" db="EMBL/GenBank/DDBJ databases">
        <title>Genomic Encyclopedia of Type Strains, Phase IV (KMG-IV): sequencing the most valuable type-strain genomes for metagenomic binning, comparative biology and taxonomic classification.</title>
        <authorList>
            <person name="Goeker M."/>
        </authorList>
    </citation>
    <scope>NUCLEOTIDE SEQUENCE [LARGE SCALE GENOMIC DNA]</scope>
    <source>
        <strain evidence="2 3">DSM 12769</strain>
    </source>
</reference>
<proteinExistence type="predicted"/>